<dbReference type="Gene3D" id="3.60.40.10">
    <property type="entry name" value="PPM-type phosphatase domain"/>
    <property type="match status" value="2"/>
</dbReference>
<keyword evidence="2" id="KW-0460">Magnesium</keyword>
<comment type="caution">
    <text evidence="5">The sequence shown here is derived from an EMBL/GenBank/DDBJ whole genome shotgun (WGS) entry which is preliminary data.</text>
</comment>
<name>A0AAW1P8X9_9CHLO</name>
<feature type="domain" description="PPM-type phosphatase" evidence="4">
    <location>
        <begin position="162"/>
        <end position="411"/>
    </location>
</feature>
<feature type="domain" description="PLAT" evidence="3">
    <location>
        <begin position="5"/>
        <end position="125"/>
    </location>
</feature>
<protein>
    <recommendedName>
        <fullName evidence="2">Protein phosphatase</fullName>
        <ecNumber evidence="2">3.1.3.16</ecNumber>
    </recommendedName>
</protein>
<comment type="similarity">
    <text evidence="2">Belongs to the PP2C family.</text>
</comment>
<evidence type="ECO:0000256" key="1">
    <source>
        <dbReference type="PROSITE-ProRule" id="PRU00152"/>
    </source>
</evidence>
<dbReference type="InterPro" id="IPR039123">
    <property type="entry name" value="PPTC7"/>
</dbReference>
<dbReference type="SUPFAM" id="SSF49723">
    <property type="entry name" value="Lipase/lipooxygenase domain (PLAT/LH2 domain)"/>
    <property type="match status" value="1"/>
</dbReference>
<dbReference type="InterPro" id="IPR036392">
    <property type="entry name" value="PLAT/LH2_dom_sf"/>
</dbReference>
<comment type="caution">
    <text evidence="1">Lacks conserved residue(s) required for the propagation of feature annotation.</text>
</comment>
<dbReference type="PROSITE" id="PS50095">
    <property type="entry name" value="PLAT"/>
    <property type="match status" value="1"/>
</dbReference>
<keyword evidence="2" id="KW-0378">Hydrolase</keyword>
<keyword evidence="2" id="KW-0464">Manganese</keyword>
<dbReference type="GO" id="GO:0004722">
    <property type="term" value="F:protein serine/threonine phosphatase activity"/>
    <property type="evidence" value="ECO:0007669"/>
    <property type="project" value="UniProtKB-EC"/>
</dbReference>
<evidence type="ECO:0000313" key="5">
    <source>
        <dbReference type="EMBL" id="KAK9806298.1"/>
    </source>
</evidence>
<organism evidence="5 6">
    <name type="scientific">[Myrmecia] bisecta</name>
    <dbReference type="NCBI Taxonomy" id="41462"/>
    <lineage>
        <taxon>Eukaryota</taxon>
        <taxon>Viridiplantae</taxon>
        <taxon>Chlorophyta</taxon>
        <taxon>core chlorophytes</taxon>
        <taxon>Trebouxiophyceae</taxon>
        <taxon>Trebouxiales</taxon>
        <taxon>Trebouxiaceae</taxon>
        <taxon>Myrmecia</taxon>
    </lineage>
</organism>
<evidence type="ECO:0000259" key="3">
    <source>
        <dbReference type="PROSITE" id="PS50095"/>
    </source>
</evidence>
<sequence>MQGKPLYRVDIVTGDVRGAGTTAPAVIRLIGEEGQSEEYVLGNDQDAYGFERSTTKSYSLDVGRHIGSLRRIHVHQVPPSSTELGTGWFLDRIEVTSSQGGSWRFPCNSWLGKSDAGDVSGCMERNLIPSDGTTKEPETPHLDRPLVIRASAVTLPHPEKVNVSKGVNRRNMGWGGEDAYFYTEGRNGIYGLGVADGVYMWRTQGIDAGLFSRDLMQTARSAIENGKTDVLKVVQAAARRVQQDGLQGSSTICVTLIDTRQGRLTNANIGDSGLLLIGTTHSNQQMHIKYRSPQQEHSFGCPYQLGHHPKADAPETAMLTTVPVAPGDVVILGTDGLFDNLSDEQILAEVREQHKAGAQPTTIARHLTFKAFDNSMDKHSETPYSLAASEAFDMVYSGGKADDITVVVAVIS</sequence>
<keyword evidence="2" id="KW-0904">Protein phosphatase</keyword>
<reference evidence="5 6" key="1">
    <citation type="journal article" date="2024" name="Nat. Commun.">
        <title>Phylogenomics reveals the evolutionary origins of lichenization in chlorophyte algae.</title>
        <authorList>
            <person name="Puginier C."/>
            <person name="Libourel C."/>
            <person name="Otte J."/>
            <person name="Skaloud P."/>
            <person name="Haon M."/>
            <person name="Grisel S."/>
            <person name="Petersen M."/>
            <person name="Berrin J.G."/>
            <person name="Delaux P.M."/>
            <person name="Dal Grande F."/>
            <person name="Keller J."/>
        </authorList>
    </citation>
    <scope>NUCLEOTIDE SEQUENCE [LARGE SCALE GENOMIC DNA]</scope>
    <source>
        <strain evidence="5 6">SAG 2043</strain>
    </source>
</reference>
<evidence type="ECO:0000256" key="2">
    <source>
        <dbReference type="RuleBase" id="RU366020"/>
    </source>
</evidence>
<dbReference type="PANTHER" id="PTHR12320">
    <property type="entry name" value="PROTEIN PHOSPHATASE 2C"/>
    <property type="match status" value="1"/>
</dbReference>
<proteinExistence type="inferred from homology"/>
<dbReference type="EMBL" id="JALJOR010000014">
    <property type="protein sequence ID" value="KAK9806298.1"/>
    <property type="molecule type" value="Genomic_DNA"/>
</dbReference>
<dbReference type="Pfam" id="PF01477">
    <property type="entry name" value="PLAT"/>
    <property type="match status" value="1"/>
</dbReference>
<dbReference type="InterPro" id="IPR001024">
    <property type="entry name" value="PLAT/LH2_dom"/>
</dbReference>
<accession>A0AAW1P8X9</accession>
<dbReference type="SMART" id="SM00332">
    <property type="entry name" value="PP2Cc"/>
    <property type="match status" value="1"/>
</dbReference>
<comment type="cofactor">
    <cofactor evidence="2">
        <name>Mg(2+)</name>
        <dbReference type="ChEBI" id="CHEBI:18420"/>
    </cofactor>
</comment>
<dbReference type="Proteomes" id="UP001489004">
    <property type="component" value="Unassembled WGS sequence"/>
</dbReference>
<gene>
    <name evidence="5" type="ORF">WJX72_009199</name>
</gene>
<dbReference type="EC" id="3.1.3.16" evidence="2"/>
<dbReference type="GO" id="GO:0046872">
    <property type="term" value="F:metal ion binding"/>
    <property type="evidence" value="ECO:0007669"/>
    <property type="project" value="UniProtKB-UniRule"/>
</dbReference>
<keyword evidence="2" id="KW-0479">Metal-binding</keyword>
<comment type="cofactor">
    <cofactor evidence="2">
        <name>Mn(2+)</name>
        <dbReference type="ChEBI" id="CHEBI:29035"/>
    </cofactor>
</comment>
<dbReference type="InterPro" id="IPR036457">
    <property type="entry name" value="PPM-type-like_dom_sf"/>
</dbReference>
<comment type="catalytic activity">
    <reaction evidence="2">
        <text>O-phospho-L-seryl-[protein] + H2O = L-seryl-[protein] + phosphate</text>
        <dbReference type="Rhea" id="RHEA:20629"/>
        <dbReference type="Rhea" id="RHEA-COMP:9863"/>
        <dbReference type="Rhea" id="RHEA-COMP:11604"/>
        <dbReference type="ChEBI" id="CHEBI:15377"/>
        <dbReference type="ChEBI" id="CHEBI:29999"/>
        <dbReference type="ChEBI" id="CHEBI:43474"/>
        <dbReference type="ChEBI" id="CHEBI:83421"/>
        <dbReference type="EC" id="3.1.3.16"/>
    </reaction>
</comment>
<dbReference type="Gene3D" id="2.60.60.20">
    <property type="entry name" value="PLAT/LH2 domain"/>
    <property type="match status" value="1"/>
</dbReference>
<dbReference type="SMART" id="SM00308">
    <property type="entry name" value="LH2"/>
    <property type="match status" value="1"/>
</dbReference>
<evidence type="ECO:0000259" key="4">
    <source>
        <dbReference type="PROSITE" id="PS51746"/>
    </source>
</evidence>
<dbReference type="AlphaFoldDB" id="A0AAW1P8X9"/>
<dbReference type="SMART" id="SM00331">
    <property type="entry name" value="PP2C_SIG"/>
    <property type="match status" value="1"/>
</dbReference>
<evidence type="ECO:0000313" key="6">
    <source>
        <dbReference type="Proteomes" id="UP001489004"/>
    </source>
</evidence>
<dbReference type="PROSITE" id="PS51746">
    <property type="entry name" value="PPM_2"/>
    <property type="match status" value="1"/>
</dbReference>
<keyword evidence="6" id="KW-1185">Reference proteome</keyword>
<dbReference type="InterPro" id="IPR001932">
    <property type="entry name" value="PPM-type_phosphatase-like_dom"/>
</dbReference>
<dbReference type="Pfam" id="PF07228">
    <property type="entry name" value="SpoIIE"/>
    <property type="match status" value="1"/>
</dbReference>
<dbReference type="SUPFAM" id="SSF81606">
    <property type="entry name" value="PP2C-like"/>
    <property type="match status" value="1"/>
</dbReference>
<dbReference type="PANTHER" id="PTHR12320:SF1">
    <property type="entry name" value="PROTEIN PHOSPHATASE PTC7 HOMOLOG"/>
    <property type="match status" value="1"/>
</dbReference>
<comment type="catalytic activity">
    <reaction evidence="2">
        <text>O-phospho-L-threonyl-[protein] + H2O = L-threonyl-[protein] + phosphate</text>
        <dbReference type="Rhea" id="RHEA:47004"/>
        <dbReference type="Rhea" id="RHEA-COMP:11060"/>
        <dbReference type="Rhea" id="RHEA-COMP:11605"/>
        <dbReference type="ChEBI" id="CHEBI:15377"/>
        <dbReference type="ChEBI" id="CHEBI:30013"/>
        <dbReference type="ChEBI" id="CHEBI:43474"/>
        <dbReference type="ChEBI" id="CHEBI:61977"/>
        <dbReference type="EC" id="3.1.3.16"/>
    </reaction>
</comment>